<dbReference type="KEGG" id="mcha:111004928"/>
<dbReference type="PANTHER" id="PTHR35099:SF2">
    <property type="entry name" value="OS02G0182700 PROTEIN"/>
    <property type="match status" value="1"/>
</dbReference>
<name>A0A6J1BQS2_MOMCH</name>
<dbReference type="Proteomes" id="UP000504603">
    <property type="component" value="Unplaced"/>
</dbReference>
<reference evidence="4" key="1">
    <citation type="submission" date="2025-08" db="UniProtKB">
        <authorList>
            <consortium name="RefSeq"/>
        </authorList>
    </citation>
    <scope>IDENTIFICATION</scope>
    <source>
        <strain evidence="4">OHB3-1</strain>
    </source>
</reference>
<accession>A0A6J1BQS2</accession>
<gene>
    <name evidence="4" type="primary">LOC111004928</name>
</gene>
<evidence type="ECO:0000313" key="4">
    <source>
        <dbReference type="RefSeq" id="XP_022131906.1"/>
    </source>
</evidence>
<dbReference type="RefSeq" id="XP_022131906.1">
    <property type="nucleotide sequence ID" value="XM_022276214.1"/>
</dbReference>
<dbReference type="GeneID" id="111004928"/>
<organism evidence="3 4">
    <name type="scientific">Momordica charantia</name>
    <name type="common">Bitter gourd</name>
    <name type="synonym">Balsam pear</name>
    <dbReference type="NCBI Taxonomy" id="3673"/>
    <lineage>
        <taxon>Eukaryota</taxon>
        <taxon>Viridiplantae</taxon>
        <taxon>Streptophyta</taxon>
        <taxon>Embryophyta</taxon>
        <taxon>Tracheophyta</taxon>
        <taxon>Spermatophyta</taxon>
        <taxon>Magnoliopsida</taxon>
        <taxon>eudicotyledons</taxon>
        <taxon>Gunneridae</taxon>
        <taxon>Pentapetalae</taxon>
        <taxon>rosids</taxon>
        <taxon>fabids</taxon>
        <taxon>Cucurbitales</taxon>
        <taxon>Cucurbitaceae</taxon>
        <taxon>Momordiceae</taxon>
        <taxon>Momordica</taxon>
    </lineage>
</organism>
<evidence type="ECO:0000256" key="1">
    <source>
        <dbReference type="SAM" id="Coils"/>
    </source>
</evidence>
<evidence type="ECO:0000313" key="3">
    <source>
        <dbReference type="Proteomes" id="UP000504603"/>
    </source>
</evidence>
<dbReference type="OrthoDB" id="1696863at2759"/>
<feature type="compositionally biased region" description="Polar residues" evidence="2">
    <location>
        <begin position="87"/>
        <end position="101"/>
    </location>
</feature>
<sequence length="152" mass="17104">MMWRAILGGAANESAAATATATKRLRRKKTFAELKEEEGMLLKEKLHLKKELASLRATFEEQRAKNESLKKMKVEVDFNLKYTEKFSTNSNMAEETSSTLTHQRESSNHDTIPPTLPFTGSGSFEAQSQKSKSSEDECVFILPDLNMIPSED</sequence>
<dbReference type="PANTHER" id="PTHR35099">
    <property type="entry name" value="OS02G0182700 PROTEIN"/>
    <property type="match status" value="1"/>
</dbReference>
<keyword evidence="3" id="KW-1185">Reference proteome</keyword>
<feature type="coiled-coil region" evidence="1">
    <location>
        <begin position="45"/>
        <end position="72"/>
    </location>
</feature>
<feature type="region of interest" description="Disordered" evidence="2">
    <location>
        <begin position="87"/>
        <end position="137"/>
    </location>
</feature>
<proteinExistence type="predicted"/>
<keyword evidence="1" id="KW-0175">Coiled coil</keyword>
<protein>
    <submittedName>
        <fullName evidence="4">Uncharacterized protein LOC111004928</fullName>
    </submittedName>
</protein>
<feature type="compositionally biased region" description="Polar residues" evidence="2">
    <location>
        <begin position="118"/>
        <end position="131"/>
    </location>
</feature>
<dbReference type="AlphaFoldDB" id="A0A6J1BQS2"/>
<evidence type="ECO:0000256" key="2">
    <source>
        <dbReference type="SAM" id="MobiDB-lite"/>
    </source>
</evidence>